<dbReference type="EMBL" id="LWMW01000104">
    <property type="protein sequence ID" value="KZX15907.1"/>
    <property type="molecule type" value="Genomic_DNA"/>
</dbReference>
<dbReference type="SMART" id="SM00989">
    <property type="entry name" value="V4R"/>
    <property type="match status" value="1"/>
</dbReference>
<dbReference type="SUPFAM" id="SSF111126">
    <property type="entry name" value="Ligand-binding domain in the NO signalling and Golgi transport"/>
    <property type="match status" value="1"/>
</dbReference>
<feature type="domain" description="4-vinyl reductase 4VR" evidence="2">
    <location>
        <begin position="200"/>
        <end position="262"/>
    </location>
</feature>
<keyword evidence="4" id="KW-1185">Reference proteome</keyword>
<evidence type="ECO:0000259" key="1">
    <source>
        <dbReference type="SMART" id="SM00418"/>
    </source>
</evidence>
<dbReference type="Gene3D" id="3.30.1380.20">
    <property type="entry name" value="Trafficking protein particle complex subunit 3"/>
    <property type="match status" value="1"/>
</dbReference>
<dbReference type="Pfam" id="PF01022">
    <property type="entry name" value="HTH_5"/>
    <property type="match status" value="1"/>
</dbReference>
<dbReference type="InterPro" id="IPR004096">
    <property type="entry name" value="V4R"/>
</dbReference>
<dbReference type="CDD" id="cd00090">
    <property type="entry name" value="HTH_ARSR"/>
    <property type="match status" value="1"/>
</dbReference>
<dbReference type="STRING" id="47311.MBCUT_11810"/>
<gene>
    <name evidence="3" type="ORF">MBCUT_11810</name>
</gene>
<dbReference type="Pfam" id="PF02830">
    <property type="entry name" value="V4R"/>
    <property type="match status" value="1"/>
</dbReference>
<dbReference type="GO" id="GO:0003700">
    <property type="term" value="F:DNA-binding transcription factor activity"/>
    <property type="evidence" value="ECO:0007669"/>
    <property type="project" value="InterPro"/>
</dbReference>
<feature type="domain" description="HTH arsR-type" evidence="1">
    <location>
        <begin position="24"/>
        <end position="102"/>
    </location>
</feature>
<proteinExistence type="predicted"/>
<accession>A0A166CPU2</accession>
<evidence type="ECO:0000259" key="2">
    <source>
        <dbReference type="SMART" id="SM00989"/>
    </source>
</evidence>
<dbReference type="SUPFAM" id="SSF46785">
    <property type="entry name" value="Winged helix' DNA-binding domain"/>
    <property type="match status" value="1"/>
</dbReference>
<dbReference type="SMART" id="SM00418">
    <property type="entry name" value="HTH_ARSR"/>
    <property type="match status" value="1"/>
</dbReference>
<dbReference type="PANTHER" id="PTHR35090:SF2">
    <property type="entry name" value="ARSR FAMILY TRANSCRIPTIONAL REGULATOR"/>
    <property type="match status" value="1"/>
</dbReference>
<organism evidence="3 4">
    <name type="scientific">Methanobrevibacter cuticularis</name>
    <dbReference type="NCBI Taxonomy" id="47311"/>
    <lineage>
        <taxon>Archaea</taxon>
        <taxon>Methanobacteriati</taxon>
        <taxon>Methanobacteriota</taxon>
        <taxon>Methanomada group</taxon>
        <taxon>Methanobacteria</taxon>
        <taxon>Methanobacteriales</taxon>
        <taxon>Methanobacteriaceae</taxon>
        <taxon>Methanobrevibacter</taxon>
    </lineage>
</organism>
<dbReference type="PATRIC" id="fig|47311.3.peg.1295"/>
<evidence type="ECO:0000313" key="3">
    <source>
        <dbReference type="EMBL" id="KZX15907.1"/>
    </source>
</evidence>
<dbReference type="InterPro" id="IPR036390">
    <property type="entry name" value="WH_DNA-bd_sf"/>
</dbReference>
<dbReference type="Proteomes" id="UP000077275">
    <property type="component" value="Unassembled WGS sequence"/>
</dbReference>
<dbReference type="InterPro" id="IPR036388">
    <property type="entry name" value="WH-like_DNA-bd_sf"/>
</dbReference>
<evidence type="ECO:0000313" key="4">
    <source>
        <dbReference type="Proteomes" id="UP000077275"/>
    </source>
</evidence>
<dbReference type="InterPro" id="IPR001845">
    <property type="entry name" value="HTH_ArsR_DNA-bd_dom"/>
</dbReference>
<dbReference type="RefSeq" id="WP_245634957.1">
    <property type="nucleotide sequence ID" value="NZ_LWMW01000104.1"/>
</dbReference>
<dbReference type="PANTHER" id="PTHR35090">
    <property type="entry name" value="DNA-DIRECTED RNA POLYMERASE SUBUNIT I"/>
    <property type="match status" value="1"/>
</dbReference>
<dbReference type="InterPro" id="IPR011991">
    <property type="entry name" value="ArsR-like_HTH"/>
</dbReference>
<reference evidence="3 4" key="1">
    <citation type="submission" date="2016-04" db="EMBL/GenBank/DDBJ databases">
        <title>Genome sequence of Methanobrevibacter cuticularis DSM 11139.</title>
        <authorList>
            <person name="Poehlein A."/>
            <person name="Seedorf H."/>
            <person name="Daniel R."/>
        </authorList>
    </citation>
    <scope>NUCLEOTIDE SEQUENCE [LARGE SCALE GENOMIC DNA]</scope>
    <source>
        <strain evidence="3 4">DSM 11139</strain>
    </source>
</reference>
<dbReference type="Gene3D" id="1.10.10.10">
    <property type="entry name" value="Winged helix-like DNA-binding domain superfamily/Winged helix DNA-binding domain"/>
    <property type="match status" value="1"/>
</dbReference>
<dbReference type="InterPro" id="IPR024096">
    <property type="entry name" value="NO_sig/Golgi_transp_ligand-bd"/>
</dbReference>
<dbReference type="AlphaFoldDB" id="A0A166CPU2"/>
<name>A0A166CPU2_9EURY</name>
<protein>
    <submittedName>
        <fullName evidence="3">V4R domain protein</fullName>
    </submittedName>
</protein>
<comment type="caution">
    <text evidence="3">The sequence shown here is derived from an EMBL/GenBank/DDBJ whole genome shotgun (WGS) entry which is preliminary data.</text>
</comment>
<sequence length="264" mass="30186">MDIKKITEIKKQRPIQIFSKGYKEIGVDVIKSPVKLIILSMLKDSEMEFNDIVKNTGKSKSTVSVHLKSLRENGIISFKFDPDDNRKKIFYINSRFLGEVEPPEPLVLKEQTIEFLLDNIINKGPNEEFNFTLLLFHTFRSTLIQEGININPILYEAGQRIGLALYDKLKDDDTNAFLENLVEFWEKYGLGKLSFEVGDMIKITSEDCFECGLLPKTGKPSCLIDTGILESFMSSHLKKEVNVIETQCFAMGDEQCVFEVDHVE</sequence>